<dbReference type="InterPro" id="IPR000836">
    <property type="entry name" value="PRTase_dom"/>
</dbReference>
<reference evidence="2 3" key="1">
    <citation type="journal article" date="2006" name="Nature">
        <title>Global trends of whole-genome duplications revealed by the ciliate Paramecium tetraurelia.</title>
        <authorList>
            <consortium name="Genoscope"/>
            <person name="Aury J.-M."/>
            <person name="Jaillon O."/>
            <person name="Duret L."/>
            <person name="Noel B."/>
            <person name="Jubin C."/>
            <person name="Porcel B.M."/>
            <person name="Segurens B."/>
            <person name="Daubin V."/>
            <person name="Anthouard V."/>
            <person name="Aiach N."/>
            <person name="Arnaiz O."/>
            <person name="Billaut A."/>
            <person name="Beisson J."/>
            <person name="Blanc I."/>
            <person name="Bouhouche K."/>
            <person name="Camara F."/>
            <person name="Duharcourt S."/>
            <person name="Guigo R."/>
            <person name="Gogendeau D."/>
            <person name="Katinka M."/>
            <person name="Keller A.-M."/>
            <person name="Kissmehl R."/>
            <person name="Klotz C."/>
            <person name="Koll F."/>
            <person name="Le Moue A."/>
            <person name="Lepere C."/>
            <person name="Malinsky S."/>
            <person name="Nowacki M."/>
            <person name="Nowak J.K."/>
            <person name="Plattner H."/>
            <person name="Poulain J."/>
            <person name="Ruiz F."/>
            <person name="Serrano V."/>
            <person name="Zagulski M."/>
            <person name="Dessen P."/>
            <person name="Betermier M."/>
            <person name="Weissenbach J."/>
            <person name="Scarpelli C."/>
            <person name="Schachter V."/>
            <person name="Sperling L."/>
            <person name="Meyer E."/>
            <person name="Cohen J."/>
            <person name="Wincker P."/>
        </authorList>
    </citation>
    <scope>NUCLEOTIDE SEQUENCE [LARGE SCALE GENOMIC DNA]</scope>
    <source>
        <strain evidence="2 3">Stock d4-2</strain>
    </source>
</reference>
<dbReference type="HOGENOM" id="CLU_1024714_0_0_1"/>
<dbReference type="GO" id="GO:0004845">
    <property type="term" value="F:uracil phosphoribosyltransferase activity"/>
    <property type="evidence" value="ECO:0000318"/>
    <property type="project" value="GO_Central"/>
</dbReference>
<dbReference type="AlphaFoldDB" id="A0CHP2"/>
<dbReference type="InParanoid" id="A0CHP2"/>
<gene>
    <name evidence="2" type="ORF">GSPATT00038411001</name>
</gene>
<dbReference type="GeneID" id="5023491"/>
<dbReference type="Proteomes" id="UP000000600">
    <property type="component" value="Unassembled WGS sequence"/>
</dbReference>
<evidence type="ECO:0000259" key="1">
    <source>
        <dbReference type="Pfam" id="PF14681"/>
    </source>
</evidence>
<protein>
    <recommendedName>
        <fullName evidence="1">Phosphoribosyltransferase domain-containing protein</fullName>
    </recommendedName>
</protein>
<dbReference type="KEGG" id="ptm:GSPATT00038411001"/>
<dbReference type="SUPFAM" id="SSF53271">
    <property type="entry name" value="PRTase-like"/>
    <property type="match status" value="1"/>
</dbReference>
<dbReference type="STRING" id="5888.A0CHP2"/>
<organism evidence="2 3">
    <name type="scientific">Paramecium tetraurelia</name>
    <dbReference type="NCBI Taxonomy" id="5888"/>
    <lineage>
        <taxon>Eukaryota</taxon>
        <taxon>Sar</taxon>
        <taxon>Alveolata</taxon>
        <taxon>Ciliophora</taxon>
        <taxon>Intramacronucleata</taxon>
        <taxon>Oligohymenophorea</taxon>
        <taxon>Peniculida</taxon>
        <taxon>Parameciidae</taxon>
        <taxon>Paramecium</taxon>
    </lineage>
</organism>
<proteinExistence type="predicted"/>
<dbReference type="InterPro" id="IPR029057">
    <property type="entry name" value="PRTase-like"/>
</dbReference>
<dbReference type="GO" id="GO:0005737">
    <property type="term" value="C:cytoplasm"/>
    <property type="evidence" value="ECO:0000318"/>
    <property type="project" value="GO_Central"/>
</dbReference>
<dbReference type="Pfam" id="PF14681">
    <property type="entry name" value="UPRTase"/>
    <property type="match status" value="1"/>
</dbReference>
<evidence type="ECO:0000313" key="2">
    <source>
        <dbReference type="EMBL" id="CAK70309.1"/>
    </source>
</evidence>
<dbReference type="Gene3D" id="3.40.50.2020">
    <property type="match status" value="1"/>
</dbReference>
<feature type="domain" description="Phosphoribosyltransferase" evidence="1">
    <location>
        <begin position="33"/>
        <end position="171"/>
    </location>
</feature>
<keyword evidence="3" id="KW-1185">Reference proteome</keyword>
<sequence>MKMSLKQQNLGIHDPNELKLSDQEYIPFYLRKSIVSILRSGNAFLNESLRVTQGASIGQILIQGNEKTSMPMYSFEKLPENINEQQIILVDSILEIGASASMALRILQKYGVKEENIIFLTLVSCEQGLNKVFKEFPNIKIITAQFNPKLINDVSYCASGIEDFGDRYFGTVKKLTCAERFDMPYLYMQHINYYYEINIFLTILKAYKFYSSLRIKLRQGEFKLYYNLTKQAIILYILPKMFIQQSKHQPKQKTQIYDKQEIEISKDLQFFD</sequence>
<dbReference type="RefSeq" id="XP_001437706.1">
    <property type="nucleotide sequence ID" value="XM_001437669.1"/>
</dbReference>
<evidence type="ECO:0000313" key="3">
    <source>
        <dbReference type="Proteomes" id="UP000000600"/>
    </source>
</evidence>
<dbReference type="eggNOG" id="KOG4203">
    <property type="taxonomic scope" value="Eukaryota"/>
</dbReference>
<dbReference type="CDD" id="cd06223">
    <property type="entry name" value="PRTases_typeI"/>
    <property type="match status" value="1"/>
</dbReference>
<dbReference type="OrthoDB" id="106623at2759"/>
<name>A0CHP2_PARTE</name>
<dbReference type="EMBL" id="CT868078">
    <property type="protein sequence ID" value="CAK70309.1"/>
    <property type="molecule type" value="Genomic_DNA"/>
</dbReference>
<accession>A0CHP2</accession>